<dbReference type="PANTHER" id="PTHR31528">
    <property type="entry name" value="4-AMINO-5-HYDROXYMETHYL-2-METHYLPYRIMIDINE PHOSPHATE SYNTHASE THI11-RELATED"/>
    <property type="match status" value="1"/>
</dbReference>
<dbReference type="PANTHER" id="PTHR31528:SF1">
    <property type="entry name" value="4-AMINO-5-HYDROXYMETHYL-2-METHYLPYRIMIDINE PHOSPHATE SYNTHASE THI11-RELATED"/>
    <property type="match status" value="1"/>
</dbReference>
<evidence type="ECO:0000256" key="1">
    <source>
        <dbReference type="SAM" id="SignalP"/>
    </source>
</evidence>
<keyword evidence="1" id="KW-0732">Signal</keyword>
<feature type="chain" id="PRO_5039682374" evidence="1">
    <location>
        <begin position="21"/>
        <end position="387"/>
    </location>
</feature>
<dbReference type="PATRIC" id="fig|2033.7.peg.2741"/>
<feature type="signal peptide" evidence="1">
    <location>
        <begin position="1"/>
        <end position="20"/>
    </location>
</feature>
<gene>
    <name evidence="2" type="ORF">RSA3_09945</name>
</gene>
<sequence>MIRPSRPLSALAAGATVAVALTGCASGASTPAATSDLAIGETDLSAVCPATVVIQTDWNPQAEQGGLFTLLGPDSTIDAGKKSVSGPLMSKGSWTGVNVEIRAGGPAIGFSGVPAQMYADPDILLGWVNTDDAIAASDTLPTTAVMSTFEKAPWAIMWDPKTYPDVHSIADLGKTDATVRYFDGTTYMDYLTGSGLLRADQLDGSYDGTPAAFIAADGKAAQQGFATVEPWVYENAIPEWARPLDYQLVADTGYPIYAVALAVRSADIEQQSACLSALVPVIQQASVDYFADPEPANALIVSAVEQYDNGWVYPAEEAANSTVQQRSLGLAANGGDGTFGSFDAERVAKVQSIVTPILSAKGVSVADGLTPESLATNRFLDASIALP</sequence>
<dbReference type="PROSITE" id="PS51257">
    <property type="entry name" value="PROKAR_LIPOPROTEIN"/>
    <property type="match status" value="1"/>
</dbReference>
<reference evidence="2 3" key="1">
    <citation type="journal article" date="2016" name="Front. Microbiol.">
        <title>Genomic Resource of Rice Seed Associated Bacteria.</title>
        <authorList>
            <person name="Midha S."/>
            <person name="Bansal K."/>
            <person name="Sharma S."/>
            <person name="Kumar N."/>
            <person name="Patil P.P."/>
            <person name="Chaudhry V."/>
            <person name="Patil P.B."/>
        </authorList>
    </citation>
    <scope>NUCLEOTIDE SEQUENCE [LARGE SCALE GENOMIC DNA]</scope>
    <source>
        <strain evidence="2 3">RSA3</strain>
    </source>
</reference>
<dbReference type="RefSeq" id="WP_058614237.1">
    <property type="nucleotide sequence ID" value="NZ_LDRV01000060.1"/>
</dbReference>
<dbReference type="GO" id="GO:0009228">
    <property type="term" value="P:thiamine biosynthetic process"/>
    <property type="evidence" value="ECO:0007669"/>
    <property type="project" value="InterPro"/>
</dbReference>
<dbReference type="AlphaFoldDB" id="A0A147F756"/>
<dbReference type="InterPro" id="IPR027939">
    <property type="entry name" value="NMT1/THI5"/>
</dbReference>
<dbReference type="Gene3D" id="3.40.190.10">
    <property type="entry name" value="Periplasmic binding protein-like II"/>
    <property type="match status" value="2"/>
</dbReference>
<dbReference type="EMBL" id="LDRV01000060">
    <property type="protein sequence ID" value="KTS11554.1"/>
    <property type="molecule type" value="Genomic_DNA"/>
</dbReference>
<organism evidence="2 3">
    <name type="scientific">Microbacterium testaceum</name>
    <name type="common">Aureobacterium testaceum</name>
    <name type="synonym">Brevibacterium testaceum</name>
    <dbReference type="NCBI Taxonomy" id="2033"/>
    <lineage>
        <taxon>Bacteria</taxon>
        <taxon>Bacillati</taxon>
        <taxon>Actinomycetota</taxon>
        <taxon>Actinomycetes</taxon>
        <taxon>Micrococcales</taxon>
        <taxon>Microbacteriaceae</taxon>
        <taxon>Microbacterium</taxon>
    </lineage>
</organism>
<accession>A0A147F756</accession>
<comment type="caution">
    <text evidence="2">The sequence shown here is derived from an EMBL/GenBank/DDBJ whole genome shotgun (WGS) entry which is preliminary data.</text>
</comment>
<evidence type="ECO:0000313" key="2">
    <source>
        <dbReference type="EMBL" id="KTS11554.1"/>
    </source>
</evidence>
<proteinExistence type="predicted"/>
<evidence type="ECO:0000313" key="3">
    <source>
        <dbReference type="Proteomes" id="UP000072189"/>
    </source>
</evidence>
<protein>
    <submittedName>
        <fullName evidence="2">Nitrate ABC transporter substrate-binding protein</fullName>
    </submittedName>
</protein>
<name>A0A147F756_MICTE</name>
<dbReference type="Proteomes" id="UP000072189">
    <property type="component" value="Unassembled WGS sequence"/>
</dbReference>